<comment type="caution">
    <text evidence="2">The sequence shown here is derived from an EMBL/GenBank/DDBJ whole genome shotgun (WGS) entry which is preliminary data.</text>
</comment>
<reference evidence="2" key="1">
    <citation type="submission" date="2021-02" db="EMBL/GenBank/DDBJ databases">
        <authorList>
            <person name="Dougan E. K."/>
            <person name="Rhodes N."/>
            <person name="Thang M."/>
            <person name="Chan C."/>
        </authorList>
    </citation>
    <scope>NUCLEOTIDE SEQUENCE</scope>
</reference>
<gene>
    <name evidence="2" type="ORF">SNAT2548_LOCUS34086</name>
</gene>
<dbReference type="OrthoDB" id="434979at2759"/>
<keyword evidence="3" id="KW-1185">Reference proteome</keyword>
<evidence type="ECO:0000313" key="3">
    <source>
        <dbReference type="Proteomes" id="UP000604046"/>
    </source>
</evidence>
<evidence type="ECO:0000313" key="2">
    <source>
        <dbReference type="EMBL" id="CAE7599147.1"/>
    </source>
</evidence>
<accession>A0A812UVP6</accession>
<sequence length="186" mass="20294">MLAEALGISVNERALIFRFLSPWFEAENLLASLKKLSLLDEPVAQWWGVRSLLTAIPEAITKEPAMRGAFDTSVVSGLQEELDRRRAAAAEELVAIEPKKEECKAELSQAEVAFEEAKAKQHLGAEAYTEARSAQSAAEGKVKEAQKALSALDPQVKSLQKDLKKLEAELTAFYAGPRSALAELAE</sequence>
<keyword evidence="1" id="KW-0175">Coiled coil</keyword>
<dbReference type="EMBL" id="CAJNDS010002793">
    <property type="protein sequence ID" value="CAE7599147.1"/>
    <property type="molecule type" value="Genomic_DNA"/>
</dbReference>
<organism evidence="2 3">
    <name type="scientific">Symbiodinium natans</name>
    <dbReference type="NCBI Taxonomy" id="878477"/>
    <lineage>
        <taxon>Eukaryota</taxon>
        <taxon>Sar</taxon>
        <taxon>Alveolata</taxon>
        <taxon>Dinophyceae</taxon>
        <taxon>Suessiales</taxon>
        <taxon>Symbiodiniaceae</taxon>
        <taxon>Symbiodinium</taxon>
    </lineage>
</organism>
<feature type="non-terminal residue" evidence="2">
    <location>
        <position position="1"/>
    </location>
</feature>
<dbReference type="SUPFAM" id="SSF57997">
    <property type="entry name" value="Tropomyosin"/>
    <property type="match status" value="1"/>
</dbReference>
<evidence type="ECO:0000256" key="1">
    <source>
        <dbReference type="SAM" id="Coils"/>
    </source>
</evidence>
<protein>
    <submittedName>
        <fullName evidence="2">Uncharacterized protein</fullName>
    </submittedName>
</protein>
<feature type="coiled-coil region" evidence="1">
    <location>
        <begin position="149"/>
        <end position="176"/>
    </location>
</feature>
<name>A0A812UVP6_9DINO</name>
<proteinExistence type="predicted"/>
<dbReference type="Proteomes" id="UP000604046">
    <property type="component" value="Unassembled WGS sequence"/>
</dbReference>
<dbReference type="AlphaFoldDB" id="A0A812UVP6"/>